<dbReference type="AlphaFoldDB" id="A0A7X5UMS5"/>
<evidence type="ECO:0000259" key="2">
    <source>
        <dbReference type="SMART" id="SM00062"/>
    </source>
</evidence>
<dbReference type="PANTHER" id="PTHR35936">
    <property type="entry name" value="MEMBRANE-BOUND LYTIC MUREIN TRANSGLYCOSYLASE F"/>
    <property type="match status" value="1"/>
</dbReference>
<dbReference type="Gene3D" id="3.40.190.10">
    <property type="entry name" value="Periplasmic binding protein-like II"/>
    <property type="match status" value="2"/>
</dbReference>
<evidence type="ECO:0000313" key="4">
    <source>
        <dbReference type="Proteomes" id="UP000545493"/>
    </source>
</evidence>
<dbReference type="PROSITE" id="PS51318">
    <property type="entry name" value="TAT"/>
    <property type="match status" value="1"/>
</dbReference>
<dbReference type="Pfam" id="PF00497">
    <property type="entry name" value="SBP_bac_3"/>
    <property type="match status" value="1"/>
</dbReference>
<dbReference type="RefSeq" id="WP_167167462.1">
    <property type="nucleotide sequence ID" value="NZ_JAAOYM010000001.1"/>
</dbReference>
<evidence type="ECO:0000256" key="1">
    <source>
        <dbReference type="ARBA" id="ARBA00022729"/>
    </source>
</evidence>
<feature type="domain" description="Solute-binding protein family 3/N-terminal" evidence="2">
    <location>
        <begin position="50"/>
        <end position="283"/>
    </location>
</feature>
<accession>A0A7X5UMS5</accession>
<sequence>MAHSEWTRRDFFRRSAVMGAVALGGPTLLSACQSTGGDGDTLEQARQAGSIRIGIANEAPYGFADSSGKVTGEAPEVARAVFKNMGINGVQNQVVTFDQLIPALNAGQFDVVSAGMFITPERCGQAAFSIPDYTAKTALLVPSGNPQQVNNFADIAEKNVRVAVLSAAVEKGYAEAAGVPEGNIQTLDTQDSMLRSVIDGRVYCAALTDISLNWLVKQNPNAGVEVTESFDAKDENGQPVISAGGFVFREADESLRTTFDDQLRRLHENGEWLRLAEPFGFTDANLPGNLTTEELCSA</sequence>
<keyword evidence="1" id="KW-0732">Signal</keyword>
<gene>
    <name evidence="3" type="ORF">FHU38_001236</name>
</gene>
<dbReference type="EMBL" id="JAAOYM010000001">
    <property type="protein sequence ID" value="NIJ10892.1"/>
    <property type="molecule type" value="Genomic_DNA"/>
</dbReference>
<name>A0A7X5UMS5_9PSEU</name>
<comment type="caution">
    <text evidence="3">The sequence shown here is derived from an EMBL/GenBank/DDBJ whole genome shotgun (WGS) entry which is preliminary data.</text>
</comment>
<dbReference type="Proteomes" id="UP000545493">
    <property type="component" value="Unassembled WGS sequence"/>
</dbReference>
<dbReference type="InterPro" id="IPR006311">
    <property type="entry name" value="TAT_signal"/>
</dbReference>
<protein>
    <submittedName>
        <fullName evidence="3">Polar amino acid transport system substrate-binding protein</fullName>
    </submittedName>
</protein>
<organism evidence="3 4">
    <name type="scientific">Saccharomonospora amisosensis</name>
    <dbReference type="NCBI Taxonomy" id="1128677"/>
    <lineage>
        <taxon>Bacteria</taxon>
        <taxon>Bacillati</taxon>
        <taxon>Actinomycetota</taxon>
        <taxon>Actinomycetes</taxon>
        <taxon>Pseudonocardiales</taxon>
        <taxon>Pseudonocardiaceae</taxon>
        <taxon>Saccharomonospora</taxon>
    </lineage>
</organism>
<dbReference type="SUPFAM" id="SSF53850">
    <property type="entry name" value="Periplasmic binding protein-like II"/>
    <property type="match status" value="1"/>
</dbReference>
<dbReference type="GO" id="GO:0033294">
    <property type="term" value="F:ectoine binding"/>
    <property type="evidence" value="ECO:0007669"/>
    <property type="project" value="InterPro"/>
</dbReference>
<dbReference type="NCBIfam" id="TIGR02995">
    <property type="entry name" value="ectoine_ehuB"/>
    <property type="match status" value="1"/>
</dbReference>
<reference evidence="3 4" key="1">
    <citation type="submission" date="2020-03" db="EMBL/GenBank/DDBJ databases">
        <title>Sequencing the genomes of 1000 actinobacteria strains.</title>
        <authorList>
            <person name="Klenk H.-P."/>
        </authorList>
    </citation>
    <scope>NUCLEOTIDE SEQUENCE [LARGE SCALE GENOMIC DNA]</scope>
    <source>
        <strain evidence="3 4">DSM 45685</strain>
    </source>
</reference>
<dbReference type="GO" id="GO:0051470">
    <property type="term" value="P:ectoine transmembrane transport"/>
    <property type="evidence" value="ECO:0007669"/>
    <property type="project" value="InterPro"/>
</dbReference>
<dbReference type="PANTHER" id="PTHR35936:SF17">
    <property type="entry name" value="ARGININE-BINDING EXTRACELLULAR PROTEIN ARTP"/>
    <property type="match status" value="1"/>
</dbReference>
<dbReference type="InterPro" id="IPR001638">
    <property type="entry name" value="Solute-binding_3/MltF_N"/>
</dbReference>
<dbReference type="InterPro" id="IPR014337">
    <property type="entry name" value="Ectoine_EhuB"/>
</dbReference>
<evidence type="ECO:0000313" key="3">
    <source>
        <dbReference type="EMBL" id="NIJ10892.1"/>
    </source>
</evidence>
<dbReference type="SMART" id="SM00062">
    <property type="entry name" value="PBPb"/>
    <property type="match status" value="1"/>
</dbReference>
<keyword evidence="4" id="KW-1185">Reference proteome</keyword>
<proteinExistence type="predicted"/>